<keyword evidence="11" id="KW-1185">Reference proteome</keyword>
<feature type="region of interest" description="Disordered" evidence="7">
    <location>
        <begin position="975"/>
        <end position="1051"/>
    </location>
</feature>
<feature type="active site" description="Charge relay system" evidence="5">
    <location>
        <position position="909"/>
    </location>
</feature>
<dbReference type="PANTHER" id="PTHR43806">
    <property type="entry name" value="PEPTIDASE S8"/>
    <property type="match status" value="1"/>
</dbReference>
<dbReference type="EMBL" id="FNPG01000004">
    <property type="protein sequence ID" value="SDX87944.1"/>
    <property type="molecule type" value="Genomic_DNA"/>
</dbReference>
<dbReference type="PANTHER" id="PTHR43806:SF11">
    <property type="entry name" value="CEREVISIN-RELATED"/>
    <property type="match status" value="1"/>
</dbReference>
<evidence type="ECO:0000256" key="2">
    <source>
        <dbReference type="ARBA" id="ARBA00022670"/>
    </source>
</evidence>
<evidence type="ECO:0000256" key="5">
    <source>
        <dbReference type="PROSITE-ProRule" id="PRU01240"/>
    </source>
</evidence>
<evidence type="ECO:0000256" key="3">
    <source>
        <dbReference type="ARBA" id="ARBA00022801"/>
    </source>
</evidence>
<keyword evidence="2 5" id="KW-0645">Protease</keyword>
<evidence type="ECO:0000256" key="1">
    <source>
        <dbReference type="ARBA" id="ARBA00011073"/>
    </source>
</evidence>
<sequence>MKKLLKNCIDCSKQKTITKSRSYAIFILFGSLLLLIMNVLVFDYIKEIYASAENASVPLVFQSSMNYGGNKDDSFKGIANTKDGGFVAVGYSLGASENPSWNHNGNAKSVIDDPIVVKFDKNHNVEWTKNYGTEFNDIFFDVAVTTSGDIIAVGKSKSKGFIVRINPSNPDDYKKITTDGLGGASFEKVVATKDGGYAVVGWSAERNSSMFRERNSIISRDAVIVKCDNNNNIQFAKCFNYGKNLGLKELKKADFFGVAEDNNGDLIAVGDFQVAANLYNSQIYKIDGKNGKELWSKSVGSKLKEKPNDKVDYHTSSFSDVEVLKDGSYLVIGTAKNDATTEENWTTRGVVDSIVIRYSSSGKLLKTNIVGGIGRSINLNGILPTDDGGYLVYGSEDGKILESDANENGFTWDNNGATDMLFIKYNSNNAVSWSKNYGGENADYVNDVIKTSDGGITIVGESTGPSNRRAPIWKNNGKVDALVLATNKYKAAETVAEKEDKNVVYEDGEFVDLANGYGGDIKVKLTIEGGKISRLEEVSQQETKSYYNRAKVVYERIINANSVNVDGVTGATLSSNGIKNATKKALSQSAAKKVVNEIEKLNQNSATYEADKNRVKEMYNNLGDYSRKFVTNADKLNVTPKNQPETSNEQSNQESNSQLQADVIQKDNSRTVKTANKSNNKSFKDKDTYIRLQNESYKYIGWSSFRDNRLTGKGTTIAIIDSGLVGSCEDIDYSKITKRVDFTGNKEIETDQIGHGTAVTGIIQAKSDNKKGVSGILSEANILELKVEGSKNRSDDIAKAIRYAADTKADVINISIGLDVDKKDLKEAIEYAASKNIIIIAAAGNDGTKAYKYPAAYPQVIGVGAVDSTNTVRASSQKNDSVFVVAPGDNVVVLDLSRKSKCKISSGTSFSAPIVSSMAVVAKSQNHDITDEQFRQDLIKTSTDCGIPGYDFEYGYGVVNIKKFASLYKKTGIGSKNTKANKNSKNTTKTENNKNIESNSSKAKDSVEFGKDSSKENNKQNYGINSKENDSSDKDKKDENERESKDSSKSHQSFIEKTLKITTIPKYVNPKFSKKILKIGTIVIGILLSVSFIFVFSKKFLTKIK</sequence>
<dbReference type="SUPFAM" id="SSF52743">
    <property type="entry name" value="Subtilisin-like"/>
    <property type="match status" value="1"/>
</dbReference>
<dbReference type="Gene3D" id="3.90.1010.20">
    <property type="match status" value="1"/>
</dbReference>
<comment type="similarity">
    <text evidence="1 5">Belongs to the peptidase S8 family.</text>
</comment>
<keyword evidence="8" id="KW-1133">Transmembrane helix</keyword>
<evidence type="ECO:0000313" key="11">
    <source>
        <dbReference type="Proteomes" id="UP000183918"/>
    </source>
</evidence>
<keyword evidence="8" id="KW-0472">Membrane</keyword>
<dbReference type="OrthoDB" id="9798386at2"/>
<dbReference type="InterPro" id="IPR050131">
    <property type="entry name" value="Peptidase_S8_subtilisin-like"/>
</dbReference>
<keyword evidence="4 5" id="KW-0720">Serine protease</keyword>
<dbReference type="InterPro" id="IPR000209">
    <property type="entry name" value="Peptidase_S8/S53_dom"/>
</dbReference>
<dbReference type="Pfam" id="PF04205">
    <property type="entry name" value="FMN_bind"/>
    <property type="match status" value="1"/>
</dbReference>
<feature type="compositionally biased region" description="Basic and acidic residues" evidence="7">
    <location>
        <begin position="1027"/>
        <end position="1049"/>
    </location>
</feature>
<dbReference type="GO" id="GO:0016020">
    <property type="term" value="C:membrane"/>
    <property type="evidence" value="ECO:0007669"/>
    <property type="project" value="InterPro"/>
</dbReference>
<keyword evidence="3 5" id="KW-0378">Hydrolase</keyword>
<feature type="compositionally biased region" description="Basic and acidic residues" evidence="7">
    <location>
        <begin position="1002"/>
        <end position="1018"/>
    </location>
</feature>
<dbReference type="RefSeq" id="WP_074715270.1">
    <property type="nucleotide sequence ID" value="NZ_FNPG01000004.1"/>
</dbReference>
<dbReference type="InterPro" id="IPR015500">
    <property type="entry name" value="Peptidase_S8_subtilisin-rel"/>
</dbReference>
<feature type="transmembrane region" description="Helical" evidence="8">
    <location>
        <begin position="1076"/>
        <end position="1096"/>
    </location>
</feature>
<reference evidence="10 11" key="1">
    <citation type="submission" date="2016-10" db="EMBL/GenBank/DDBJ databases">
        <authorList>
            <person name="de Groot N.N."/>
        </authorList>
    </citation>
    <scope>NUCLEOTIDE SEQUENCE [LARGE SCALE GENOMIC DNA]</scope>
    <source>
        <strain evidence="10 11">DSM 14045</strain>
    </source>
</reference>
<dbReference type="PROSITE" id="PS51892">
    <property type="entry name" value="SUBTILASE"/>
    <property type="match status" value="1"/>
</dbReference>
<dbReference type="AlphaFoldDB" id="A0A1H3FCN1"/>
<dbReference type="SMART" id="SM00900">
    <property type="entry name" value="FMN_bind"/>
    <property type="match status" value="1"/>
</dbReference>
<feature type="compositionally biased region" description="Low complexity" evidence="7">
    <location>
        <begin position="975"/>
        <end position="1001"/>
    </location>
</feature>
<feature type="compositionally biased region" description="Low complexity" evidence="7">
    <location>
        <begin position="642"/>
        <end position="658"/>
    </location>
</feature>
<feature type="coiled-coil region" evidence="6">
    <location>
        <begin position="591"/>
        <end position="618"/>
    </location>
</feature>
<name>A0A1H3FCN1_9FIRM</name>
<dbReference type="InterPro" id="IPR007329">
    <property type="entry name" value="FMN-bd"/>
</dbReference>
<gene>
    <name evidence="10" type="ORF">SAMN02910414_00220</name>
</gene>
<organism evidence="10 11">
    <name type="scientific">Lachnobacterium bovis DSM 14045</name>
    <dbReference type="NCBI Taxonomy" id="1122142"/>
    <lineage>
        <taxon>Bacteria</taxon>
        <taxon>Bacillati</taxon>
        <taxon>Bacillota</taxon>
        <taxon>Clostridia</taxon>
        <taxon>Lachnospirales</taxon>
        <taxon>Lachnospiraceae</taxon>
        <taxon>Lachnobacterium</taxon>
    </lineage>
</organism>
<dbReference type="Pfam" id="PF00082">
    <property type="entry name" value="Peptidase_S8"/>
    <property type="match status" value="1"/>
</dbReference>
<protein>
    <submittedName>
        <fullName evidence="10">Serine protease, subtilisin family</fullName>
    </submittedName>
</protein>
<dbReference type="STRING" id="1122142.SAMN02910414_00220"/>
<evidence type="ECO:0000256" key="7">
    <source>
        <dbReference type="SAM" id="MobiDB-lite"/>
    </source>
</evidence>
<dbReference type="GO" id="GO:0006508">
    <property type="term" value="P:proteolysis"/>
    <property type="evidence" value="ECO:0007669"/>
    <property type="project" value="UniProtKB-KW"/>
</dbReference>
<keyword evidence="6" id="KW-0175">Coiled coil</keyword>
<feature type="active site" description="Charge relay system" evidence="5">
    <location>
        <position position="721"/>
    </location>
</feature>
<dbReference type="Gene3D" id="3.40.50.200">
    <property type="entry name" value="Peptidase S8/S53 domain"/>
    <property type="match status" value="1"/>
</dbReference>
<feature type="transmembrane region" description="Helical" evidence="8">
    <location>
        <begin position="23"/>
        <end position="45"/>
    </location>
</feature>
<dbReference type="GO" id="GO:0004252">
    <property type="term" value="F:serine-type endopeptidase activity"/>
    <property type="evidence" value="ECO:0007669"/>
    <property type="project" value="UniProtKB-UniRule"/>
</dbReference>
<dbReference type="InterPro" id="IPR036852">
    <property type="entry name" value="Peptidase_S8/S53_dom_sf"/>
</dbReference>
<evidence type="ECO:0000313" key="10">
    <source>
        <dbReference type="EMBL" id="SDX87944.1"/>
    </source>
</evidence>
<dbReference type="Proteomes" id="UP000183918">
    <property type="component" value="Unassembled WGS sequence"/>
</dbReference>
<proteinExistence type="inferred from homology"/>
<dbReference type="GO" id="GO:0010181">
    <property type="term" value="F:FMN binding"/>
    <property type="evidence" value="ECO:0007669"/>
    <property type="project" value="InterPro"/>
</dbReference>
<feature type="region of interest" description="Disordered" evidence="7">
    <location>
        <begin position="635"/>
        <end position="680"/>
    </location>
</feature>
<feature type="domain" description="FMN-binding" evidence="9">
    <location>
        <begin position="516"/>
        <end position="589"/>
    </location>
</feature>
<evidence type="ECO:0000256" key="6">
    <source>
        <dbReference type="SAM" id="Coils"/>
    </source>
</evidence>
<evidence type="ECO:0000256" key="8">
    <source>
        <dbReference type="SAM" id="Phobius"/>
    </source>
</evidence>
<evidence type="ECO:0000256" key="4">
    <source>
        <dbReference type="ARBA" id="ARBA00022825"/>
    </source>
</evidence>
<keyword evidence="8" id="KW-0812">Transmembrane</keyword>
<accession>A0A1H3FCN1</accession>
<feature type="active site" description="Charge relay system" evidence="5">
    <location>
        <position position="755"/>
    </location>
</feature>
<dbReference type="PRINTS" id="PR00723">
    <property type="entry name" value="SUBTILISIN"/>
</dbReference>
<evidence type="ECO:0000259" key="9">
    <source>
        <dbReference type="SMART" id="SM00900"/>
    </source>
</evidence>
<dbReference type="SUPFAM" id="SSF69322">
    <property type="entry name" value="Tricorn protease domain 2"/>
    <property type="match status" value="1"/>
</dbReference>